<accession>A0A5J9SF51</accession>
<dbReference type="EMBL" id="RWGY01001114">
    <property type="protein sequence ID" value="TVT96905.1"/>
    <property type="molecule type" value="Genomic_DNA"/>
</dbReference>
<name>A0A5J9SF51_9POAL</name>
<evidence type="ECO:0000313" key="2">
    <source>
        <dbReference type="Proteomes" id="UP000324897"/>
    </source>
</evidence>
<dbReference type="Proteomes" id="UP000324897">
    <property type="component" value="Unassembled WGS sequence"/>
</dbReference>
<evidence type="ECO:0000313" key="1">
    <source>
        <dbReference type="EMBL" id="TVT96905.1"/>
    </source>
</evidence>
<protein>
    <submittedName>
        <fullName evidence="1">Uncharacterized protein</fullName>
    </submittedName>
</protein>
<keyword evidence="2" id="KW-1185">Reference proteome</keyword>
<sequence>LPVGFHRFPSLSTAHGPQILEGRRFFLEPHLSDPSCPPHAAPLRRTARLRLLSAPLHRLGEASAAASFPTPRSQRCHGHRLIAVPQEHPVQRAAATTPVVSCSCSSVFVGPDADADTHSLSHHAAAHAIVKRADQGAQYTQANMGIAEASLVIDSHIWLSFCLTFSMFRYLDITVLFYAIHLFPEAESADDDVLNAGQLQIKKSYYRSLLSVNNKCARLQSLSYVGGKGCEPLAQLFSEMFRSV</sequence>
<gene>
    <name evidence="1" type="ORF">EJB05_57871</name>
</gene>
<proteinExistence type="predicted"/>
<feature type="non-terminal residue" evidence="1">
    <location>
        <position position="1"/>
    </location>
</feature>
<dbReference type="AlphaFoldDB" id="A0A5J9SF51"/>
<reference evidence="1 2" key="1">
    <citation type="journal article" date="2019" name="Sci. Rep.">
        <title>A high-quality genome of Eragrostis curvula grass provides insights into Poaceae evolution and supports new strategies to enhance forage quality.</title>
        <authorList>
            <person name="Carballo J."/>
            <person name="Santos B.A.C.M."/>
            <person name="Zappacosta D."/>
            <person name="Garbus I."/>
            <person name="Selva J.P."/>
            <person name="Gallo C.A."/>
            <person name="Diaz A."/>
            <person name="Albertini E."/>
            <person name="Caccamo M."/>
            <person name="Echenique V."/>
        </authorList>
    </citation>
    <scope>NUCLEOTIDE SEQUENCE [LARGE SCALE GENOMIC DNA]</scope>
    <source>
        <strain evidence="2">cv. Victoria</strain>
        <tissue evidence="1">Leaf</tissue>
    </source>
</reference>
<organism evidence="1 2">
    <name type="scientific">Eragrostis curvula</name>
    <name type="common">weeping love grass</name>
    <dbReference type="NCBI Taxonomy" id="38414"/>
    <lineage>
        <taxon>Eukaryota</taxon>
        <taxon>Viridiplantae</taxon>
        <taxon>Streptophyta</taxon>
        <taxon>Embryophyta</taxon>
        <taxon>Tracheophyta</taxon>
        <taxon>Spermatophyta</taxon>
        <taxon>Magnoliopsida</taxon>
        <taxon>Liliopsida</taxon>
        <taxon>Poales</taxon>
        <taxon>Poaceae</taxon>
        <taxon>PACMAD clade</taxon>
        <taxon>Chloridoideae</taxon>
        <taxon>Eragrostideae</taxon>
        <taxon>Eragrostidinae</taxon>
        <taxon>Eragrostis</taxon>
    </lineage>
</organism>
<comment type="caution">
    <text evidence="1">The sequence shown here is derived from an EMBL/GenBank/DDBJ whole genome shotgun (WGS) entry which is preliminary data.</text>
</comment>